<feature type="region of interest" description="Disordered" evidence="1">
    <location>
        <begin position="829"/>
        <end position="882"/>
    </location>
</feature>
<gene>
    <name evidence="3" type="ORF">FB567DRAFT_588356</name>
</gene>
<dbReference type="PANTHER" id="PTHR33099">
    <property type="entry name" value="FE2OG DIOXYGENASE DOMAIN-CONTAINING PROTEIN"/>
    <property type="match status" value="1"/>
</dbReference>
<dbReference type="OrthoDB" id="27483at2759"/>
<proteinExistence type="predicted"/>
<dbReference type="InterPro" id="IPR044862">
    <property type="entry name" value="Pro_4_hyd_alph_FE2OG_OXY"/>
</dbReference>
<dbReference type="PANTHER" id="PTHR33099:SF7">
    <property type="entry name" value="MYND-TYPE DOMAIN-CONTAINING PROTEIN"/>
    <property type="match status" value="1"/>
</dbReference>
<dbReference type="Gene3D" id="2.60.120.620">
    <property type="entry name" value="q2cbj1_9rhob like domain"/>
    <property type="match status" value="1"/>
</dbReference>
<dbReference type="EMBL" id="JAGMVJ010000003">
    <property type="protein sequence ID" value="KAH7092044.1"/>
    <property type="molecule type" value="Genomic_DNA"/>
</dbReference>
<accession>A0A8K0W2I5</accession>
<dbReference type="Proteomes" id="UP000813461">
    <property type="component" value="Unassembled WGS sequence"/>
</dbReference>
<sequence>MDFDFDLRMSNAPPRELQNFDFDDFLQNGGRAINASRNVQQNAYSELRKNWQDCLDDCQHQGSFSSSRTFNQYPSPGLFVNDVGVIGLPLSDRDAKGIASVCRQAPFGKGDQTLVDESVRKTWELDASEFSCSNPQWTPYLDQLAIQAMEDLGVQVPGHTQPYKLLSYEEGAFFKAHRDTEKVPGMFGTLVVCLPSAHEGGSVRLVHGGKERMIETASKSAFDMTTLAWYSDVQHEIQPVSPGYRLVLTYNLVQPETAPKQTAAALDASHEKLEKLLRTWIEECPQTKLFEYPLEHQYTPSNLSLKSLKGQDAAKGRYLQALCANTGSYWFLAKMTKSREEKDYLLPSGKTISLDLRSIQKDNILADPDALYMNRSADSEDEGEYTGNENMPTAYRYHNTVAVLARKDYVISRFTKSDTNVTTPVVDAILKRCLRMIVPNEVGYGYGYGPKADSQDMSRKNHATVFNLVADFCHDNGMSDLVSDYLRKEMESEQLSTFKDLVDLIAKQVAKEAEHGGDNTWEKWQHSAHVPEVSNKPNILRFLHRLGTKTVGDAAARESIVTPTYQKLLPAYAEVARLSVNDLVKLDYGTGLQFNPYLPRSIELGTAANEFLDVMDQCMQLGLSMLVLLQRHNDKELNKSGADYTKALIRTAASYFHASRPQEPRDWSRPHAYRTRSCGCGPCQDVQAWLLDPTKETERFAYAEKTRKHLQYSFNHQSDFKFDTERMRTPYSLVIRKTRNGHARMLEQWLKNVADMRGRLAEMRNGFVFDLLGGDIVIVAGLNGPGSTARVAEPTPNRALMQSSPSALNSAGPRPVAGFKRKAEVIDLSEDGPELPSTRQTLARPTDHEISTSTQRGHCNTPYEQKDEDDPKNKTHPAKHLKHLPSNSTMIALLPTISGSPFFQKLPRELRNMIYHNIWRDSPRIEQRYKRTPFPTPT</sequence>
<comment type="caution">
    <text evidence="3">The sequence shown here is derived from an EMBL/GenBank/DDBJ whole genome shotgun (WGS) entry which is preliminary data.</text>
</comment>
<evidence type="ECO:0000313" key="3">
    <source>
        <dbReference type="EMBL" id="KAH7092044.1"/>
    </source>
</evidence>
<evidence type="ECO:0000259" key="2">
    <source>
        <dbReference type="Pfam" id="PF13640"/>
    </source>
</evidence>
<feature type="domain" description="Prolyl 4-hydroxylase alpha subunit Fe(2+) 2OG dioxygenase" evidence="2">
    <location>
        <begin position="164"/>
        <end position="251"/>
    </location>
</feature>
<evidence type="ECO:0000313" key="4">
    <source>
        <dbReference type="Proteomes" id="UP000813461"/>
    </source>
</evidence>
<evidence type="ECO:0000256" key="1">
    <source>
        <dbReference type="SAM" id="MobiDB-lite"/>
    </source>
</evidence>
<protein>
    <recommendedName>
        <fullName evidence="2">Prolyl 4-hydroxylase alpha subunit Fe(2+) 2OG dioxygenase domain-containing protein</fullName>
    </recommendedName>
</protein>
<reference evidence="3" key="1">
    <citation type="journal article" date="2021" name="Nat. Commun.">
        <title>Genetic determinants of endophytism in the Arabidopsis root mycobiome.</title>
        <authorList>
            <person name="Mesny F."/>
            <person name="Miyauchi S."/>
            <person name="Thiergart T."/>
            <person name="Pickel B."/>
            <person name="Atanasova L."/>
            <person name="Karlsson M."/>
            <person name="Huettel B."/>
            <person name="Barry K.W."/>
            <person name="Haridas S."/>
            <person name="Chen C."/>
            <person name="Bauer D."/>
            <person name="Andreopoulos W."/>
            <person name="Pangilinan J."/>
            <person name="LaButti K."/>
            <person name="Riley R."/>
            <person name="Lipzen A."/>
            <person name="Clum A."/>
            <person name="Drula E."/>
            <person name="Henrissat B."/>
            <person name="Kohler A."/>
            <person name="Grigoriev I.V."/>
            <person name="Martin F.M."/>
            <person name="Hacquard S."/>
        </authorList>
    </citation>
    <scope>NUCLEOTIDE SEQUENCE</scope>
    <source>
        <strain evidence="3">MPI-SDFR-AT-0120</strain>
    </source>
</reference>
<name>A0A8K0W2I5_9PLEO</name>
<dbReference type="AlphaFoldDB" id="A0A8K0W2I5"/>
<organism evidence="3 4">
    <name type="scientific">Paraphoma chrysanthemicola</name>
    <dbReference type="NCBI Taxonomy" id="798071"/>
    <lineage>
        <taxon>Eukaryota</taxon>
        <taxon>Fungi</taxon>
        <taxon>Dikarya</taxon>
        <taxon>Ascomycota</taxon>
        <taxon>Pezizomycotina</taxon>
        <taxon>Dothideomycetes</taxon>
        <taxon>Pleosporomycetidae</taxon>
        <taxon>Pleosporales</taxon>
        <taxon>Pleosporineae</taxon>
        <taxon>Phaeosphaeriaceae</taxon>
        <taxon>Paraphoma</taxon>
    </lineage>
</organism>
<dbReference type="Pfam" id="PF13640">
    <property type="entry name" value="2OG-FeII_Oxy_3"/>
    <property type="match status" value="1"/>
</dbReference>
<keyword evidence="4" id="KW-1185">Reference proteome</keyword>